<reference evidence="1" key="1">
    <citation type="submission" date="2021-06" db="EMBL/GenBank/DDBJ databases">
        <authorList>
            <person name="Kallberg Y."/>
            <person name="Tangrot J."/>
            <person name="Rosling A."/>
        </authorList>
    </citation>
    <scope>NUCLEOTIDE SEQUENCE</scope>
    <source>
        <strain evidence="1">FL966</strain>
    </source>
</reference>
<gene>
    <name evidence="1" type="ORF">CPELLU_LOCUS17459</name>
</gene>
<feature type="non-terminal residue" evidence="1">
    <location>
        <position position="209"/>
    </location>
</feature>
<evidence type="ECO:0000313" key="1">
    <source>
        <dbReference type="EMBL" id="CAG8797633.1"/>
    </source>
</evidence>
<comment type="caution">
    <text evidence="1">The sequence shown here is derived from an EMBL/GenBank/DDBJ whole genome shotgun (WGS) entry which is preliminary data.</text>
</comment>
<accession>A0A9N9JUA5</accession>
<dbReference type="Proteomes" id="UP000789759">
    <property type="component" value="Unassembled WGS sequence"/>
</dbReference>
<feature type="non-terminal residue" evidence="1">
    <location>
        <position position="1"/>
    </location>
</feature>
<dbReference type="AlphaFoldDB" id="A0A9N9JUA5"/>
<dbReference type="EMBL" id="CAJVQA010029712">
    <property type="protein sequence ID" value="CAG8797633.1"/>
    <property type="molecule type" value="Genomic_DNA"/>
</dbReference>
<organism evidence="1 2">
    <name type="scientific">Cetraspora pellucida</name>
    <dbReference type="NCBI Taxonomy" id="1433469"/>
    <lineage>
        <taxon>Eukaryota</taxon>
        <taxon>Fungi</taxon>
        <taxon>Fungi incertae sedis</taxon>
        <taxon>Mucoromycota</taxon>
        <taxon>Glomeromycotina</taxon>
        <taxon>Glomeromycetes</taxon>
        <taxon>Diversisporales</taxon>
        <taxon>Gigasporaceae</taxon>
        <taxon>Cetraspora</taxon>
    </lineage>
</organism>
<name>A0A9N9JUA5_9GLOM</name>
<sequence length="209" mass="24833">GKISIKINILAAKAKVTLKYNLQYDKPIEVTTLHEIKKEIIYMFFDRQLDNYYALCFQLETVKMTAISFTTSLFEQSYYEEVHYNTIYKTFRRQFKLYDLIGTGFLLVYLILNTTKSFKNEQQQGLKTKALNSFFQSLYNEYYSICSSDLYETVVEIVKNHFNTHSKISVNINKQFLSPNEIRIKAVSEIYEFCTTNNLSIQWIYLWFS</sequence>
<dbReference type="OrthoDB" id="3262412at2759"/>
<protein>
    <submittedName>
        <fullName evidence="1">5556_t:CDS:1</fullName>
    </submittedName>
</protein>
<evidence type="ECO:0000313" key="2">
    <source>
        <dbReference type="Proteomes" id="UP000789759"/>
    </source>
</evidence>
<keyword evidence="2" id="KW-1185">Reference proteome</keyword>
<proteinExistence type="predicted"/>